<dbReference type="GO" id="GO:0000976">
    <property type="term" value="F:transcription cis-regulatory region binding"/>
    <property type="evidence" value="ECO:0007669"/>
    <property type="project" value="TreeGrafter"/>
</dbReference>
<dbReference type="EMBL" id="DVIT01000027">
    <property type="protein sequence ID" value="HIS47352.1"/>
    <property type="molecule type" value="Genomic_DNA"/>
</dbReference>
<organism evidence="8 9">
    <name type="scientific">Candidatus Scybalocola faecigallinarum</name>
    <dbReference type="NCBI Taxonomy" id="2840941"/>
    <lineage>
        <taxon>Bacteria</taxon>
        <taxon>Bacillati</taxon>
        <taxon>Bacillota</taxon>
        <taxon>Clostridia</taxon>
        <taxon>Lachnospirales</taxon>
        <taxon>Lachnospiraceae</taxon>
        <taxon>Lachnospiraceae incertae sedis</taxon>
        <taxon>Candidatus Scybalocola (ex Gilroy et al. 2021)</taxon>
    </lineage>
</organism>
<evidence type="ECO:0000313" key="8">
    <source>
        <dbReference type="EMBL" id="HIS47352.1"/>
    </source>
</evidence>
<gene>
    <name evidence="8" type="ORF">IAB46_07330</name>
</gene>
<dbReference type="InterPro" id="IPR036390">
    <property type="entry name" value="WH_DNA-bd_sf"/>
</dbReference>
<evidence type="ECO:0000256" key="4">
    <source>
        <dbReference type="ARBA" id="ARBA00023015"/>
    </source>
</evidence>
<dbReference type="InterPro" id="IPR036388">
    <property type="entry name" value="WH-like_DNA-bd_sf"/>
</dbReference>
<dbReference type="Gene3D" id="3.30.1490.190">
    <property type="match status" value="1"/>
</dbReference>
<reference evidence="8" key="2">
    <citation type="journal article" date="2021" name="PeerJ">
        <title>Extensive microbial diversity within the chicken gut microbiome revealed by metagenomics and culture.</title>
        <authorList>
            <person name="Gilroy R."/>
            <person name="Ravi A."/>
            <person name="Getino M."/>
            <person name="Pursley I."/>
            <person name="Horton D.L."/>
            <person name="Alikhan N.F."/>
            <person name="Baker D."/>
            <person name="Gharbi K."/>
            <person name="Hall N."/>
            <person name="Watson M."/>
            <person name="Adriaenssens E.M."/>
            <person name="Foster-Nyarko E."/>
            <person name="Jarju S."/>
            <person name="Secka A."/>
            <person name="Antonio M."/>
            <person name="Oren A."/>
            <person name="Chaudhuri R.R."/>
            <person name="La Ragione R."/>
            <person name="Hildebrand F."/>
            <person name="Pallen M.J."/>
        </authorList>
    </citation>
    <scope>NUCLEOTIDE SEQUENCE</scope>
    <source>
        <strain evidence="8">CHK178-757</strain>
    </source>
</reference>
<dbReference type="SUPFAM" id="SSF46785">
    <property type="entry name" value="Winged helix' DNA-binding domain"/>
    <property type="match status" value="1"/>
</dbReference>
<dbReference type="InterPro" id="IPR043135">
    <property type="entry name" value="Fur_C"/>
</dbReference>
<reference evidence="8" key="1">
    <citation type="submission" date="2020-10" db="EMBL/GenBank/DDBJ databases">
        <authorList>
            <person name="Gilroy R."/>
        </authorList>
    </citation>
    <scope>NUCLEOTIDE SEQUENCE</scope>
    <source>
        <strain evidence="8">CHK178-757</strain>
    </source>
</reference>
<feature type="binding site" evidence="7">
    <location>
        <position position="95"/>
    </location>
    <ligand>
        <name>Zn(2+)</name>
        <dbReference type="ChEBI" id="CHEBI:29105"/>
    </ligand>
</feature>
<evidence type="ECO:0000256" key="3">
    <source>
        <dbReference type="ARBA" id="ARBA00022833"/>
    </source>
</evidence>
<keyword evidence="7" id="KW-0479">Metal-binding</keyword>
<dbReference type="GO" id="GO:0045892">
    <property type="term" value="P:negative regulation of DNA-templated transcription"/>
    <property type="evidence" value="ECO:0007669"/>
    <property type="project" value="TreeGrafter"/>
</dbReference>
<dbReference type="InterPro" id="IPR002481">
    <property type="entry name" value="FUR"/>
</dbReference>
<keyword evidence="3 7" id="KW-0862">Zinc</keyword>
<accession>A0A9D1JQM7</accession>
<dbReference type="GO" id="GO:0003700">
    <property type="term" value="F:DNA-binding transcription factor activity"/>
    <property type="evidence" value="ECO:0007669"/>
    <property type="project" value="InterPro"/>
</dbReference>
<feature type="binding site" evidence="7">
    <location>
        <position position="135"/>
    </location>
    <ligand>
        <name>Zn(2+)</name>
        <dbReference type="ChEBI" id="CHEBI:29105"/>
    </ligand>
</feature>
<dbReference type="GO" id="GO:1900376">
    <property type="term" value="P:regulation of secondary metabolite biosynthetic process"/>
    <property type="evidence" value="ECO:0007669"/>
    <property type="project" value="TreeGrafter"/>
</dbReference>
<protein>
    <submittedName>
        <fullName evidence="8">Transcriptional repressor</fullName>
    </submittedName>
</protein>
<comment type="similarity">
    <text evidence="1">Belongs to the Fur family.</text>
</comment>
<sequence length="152" mass="17071">MTGEKLQRNTHQKMAILEYMKACGDRHIRAEDIICGLQAQGEAVGKATVYRFLKALESEGQIRRYTISDKVPACYQYVGDHPECREHCHLMCTRCGQIIHVENPVIKTFTKQTMEEDGFLIDESKTVFYGLCRQCRESGAAGGGAPGPDQEK</sequence>
<keyword evidence="6" id="KW-0804">Transcription</keyword>
<keyword evidence="4" id="KW-0805">Transcription regulation</keyword>
<comment type="cofactor">
    <cofactor evidence="7">
        <name>Zn(2+)</name>
        <dbReference type="ChEBI" id="CHEBI:29105"/>
    </cofactor>
    <text evidence="7">Binds 1 zinc ion per subunit.</text>
</comment>
<dbReference type="CDD" id="cd07153">
    <property type="entry name" value="Fur_like"/>
    <property type="match status" value="1"/>
</dbReference>
<name>A0A9D1JQM7_9FIRM</name>
<evidence type="ECO:0000256" key="6">
    <source>
        <dbReference type="ARBA" id="ARBA00023163"/>
    </source>
</evidence>
<keyword evidence="5" id="KW-0238">DNA-binding</keyword>
<feature type="binding site" evidence="7">
    <location>
        <position position="92"/>
    </location>
    <ligand>
        <name>Zn(2+)</name>
        <dbReference type="ChEBI" id="CHEBI:29105"/>
    </ligand>
</feature>
<evidence type="ECO:0000256" key="5">
    <source>
        <dbReference type="ARBA" id="ARBA00023125"/>
    </source>
</evidence>
<evidence type="ECO:0000313" key="9">
    <source>
        <dbReference type="Proteomes" id="UP000823927"/>
    </source>
</evidence>
<dbReference type="PANTHER" id="PTHR33202:SF7">
    <property type="entry name" value="FERRIC UPTAKE REGULATION PROTEIN"/>
    <property type="match status" value="1"/>
</dbReference>
<dbReference type="Gene3D" id="1.10.10.10">
    <property type="entry name" value="Winged helix-like DNA-binding domain superfamily/Winged helix DNA-binding domain"/>
    <property type="match status" value="1"/>
</dbReference>
<feature type="binding site" evidence="7">
    <location>
        <position position="132"/>
    </location>
    <ligand>
        <name>Zn(2+)</name>
        <dbReference type="ChEBI" id="CHEBI:29105"/>
    </ligand>
</feature>
<dbReference type="AlphaFoldDB" id="A0A9D1JQM7"/>
<dbReference type="PANTHER" id="PTHR33202">
    <property type="entry name" value="ZINC UPTAKE REGULATION PROTEIN"/>
    <property type="match status" value="1"/>
</dbReference>
<evidence type="ECO:0000256" key="7">
    <source>
        <dbReference type="PIRSR" id="PIRSR602481-1"/>
    </source>
</evidence>
<keyword evidence="2" id="KW-0678">Repressor</keyword>
<dbReference type="Pfam" id="PF01475">
    <property type="entry name" value="FUR"/>
    <property type="match status" value="1"/>
</dbReference>
<comment type="caution">
    <text evidence="8">The sequence shown here is derived from an EMBL/GenBank/DDBJ whole genome shotgun (WGS) entry which is preliminary data.</text>
</comment>
<dbReference type="GO" id="GO:0008270">
    <property type="term" value="F:zinc ion binding"/>
    <property type="evidence" value="ECO:0007669"/>
    <property type="project" value="TreeGrafter"/>
</dbReference>
<proteinExistence type="inferred from homology"/>
<evidence type="ECO:0000256" key="1">
    <source>
        <dbReference type="ARBA" id="ARBA00007957"/>
    </source>
</evidence>
<evidence type="ECO:0000256" key="2">
    <source>
        <dbReference type="ARBA" id="ARBA00022491"/>
    </source>
</evidence>
<dbReference type="Proteomes" id="UP000823927">
    <property type="component" value="Unassembled WGS sequence"/>
</dbReference>